<evidence type="ECO:0000256" key="2">
    <source>
        <dbReference type="ARBA" id="ARBA00023002"/>
    </source>
</evidence>
<dbReference type="PRINTS" id="PR00469">
    <property type="entry name" value="PNDRDTASEII"/>
</dbReference>
<feature type="region of interest" description="Disordered" evidence="3">
    <location>
        <begin position="274"/>
        <end position="298"/>
    </location>
</feature>
<dbReference type="GO" id="GO:0016491">
    <property type="term" value="F:oxidoreductase activity"/>
    <property type="evidence" value="ECO:0007669"/>
    <property type="project" value="UniProtKB-KW"/>
</dbReference>
<dbReference type="SUPFAM" id="SSF51905">
    <property type="entry name" value="FAD/NAD(P)-binding domain"/>
    <property type="match status" value="1"/>
</dbReference>
<dbReference type="AlphaFoldDB" id="M0MIR6"/>
<sequence length="298" mass="33068">MRTISEQPDEDNATMDESDERTETDQPATESMAFDHDVVIVGGSAAGLAAGVFTARHGLETLVLRGGHTALLRCSLLENYLGLTNVDPADFLEVATEQARDAGCRVENRRVEQLRRNGVGFAVDTVDETITTRRVVAASGSENDYLEEIADGALYCGPATHDNLEYYVPCDDAGRTAVDGLYATGRLSGVEHQVLIAAGNGARVGLAVVRDSLRDAGLWDDLADHYHDWTVYPHRHDGWEIDDWLRERLPDDIDPDDDAVAERLAAYRERLEARTRTETEQADRLERGQELLEQYHDE</sequence>
<keyword evidence="2" id="KW-0560">Oxidoreductase</keyword>
<dbReference type="Proteomes" id="UP000011607">
    <property type="component" value="Unassembled WGS sequence"/>
</dbReference>
<dbReference type="InterPro" id="IPR036188">
    <property type="entry name" value="FAD/NAD-bd_sf"/>
</dbReference>
<feature type="domain" description="FAD/NAD(P)-binding" evidence="4">
    <location>
        <begin position="36"/>
        <end position="146"/>
    </location>
</feature>
<dbReference type="STRING" id="1227454.C446_02327"/>
<reference evidence="5 6" key="1">
    <citation type="journal article" date="2014" name="PLoS Genet.">
        <title>Phylogenetically driven sequencing of extremely halophilic archaea reveals strategies for static and dynamic osmo-response.</title>
        <authorList>
            <person name="Becker E.A."/>
            <person name="Seitzer P.M."/>
            <person name="Tritt A."/>
            <person name="Larsen D."/>
            <person name="Krusor M."/>
            <person name="Yao A.I."/>
            <person name="Wu D."/>
            <person name="Madern D."/>
            <person name="Eisen J.A."/>
            <person name="Darling A.E."/>
            <person name="Facciotti M.T."/>
        </authorList>
    </citation>
    <scope>NUCLEOTIDE SEQUENCE [LARGE SCALE GENOMIC DNA]</scope>
    <source>
        <strain evidence="5 6">JCM 10879</strain>
    </source>
</reference>
<dbReference type="InterPro" id="IPR023753">
    <property type="entry name" value="FAD/NAD-binding_dom"/>
</dbReference>
<feature type="compositionally biased region" description="Acidic residues" evidence="3">
    <location>
        <begin position="7"/>
        <end position="22"/>
    </location>
</feature>
<name>M0MIR6_9EURY</name>
<protein>
    <submittedName>
        <fullName evidence="5">Thioredoxin reductase</fullName>
    </submittedName>
</protein>
<dbReference type="EMBL" id="AOMA01000018">
    <property type="protein sequence ID" value="EMA45253.1"/>
    <property type="molecule type" value="Genomic_DNA"/>
</dbReference>
<evidence type="ECO:0000313" key="5">
    <source>
        <dbReference type="EMBL" id="EMA45253.1"/>
    </source>
</evidence>
<comment type="caution">
    <text evidence="5">The sequence shown here is derived from an EMBL/GenBank/DDBJ whole genome shotgun (WGS) entry which is preliminary data.</text>
</comment>
<feature type="region of interest" description="Disordered" evidence="3">
    <location>
        <begin position="1"/>
        <end position="31"/>
    </location>
</feature>
<evidence type="ECO:0000256" key="3">
    <source>
        <dbReference type="SAM" id="MobiDB-lite"/>
    </source>
</evidence>
<keyword evidence="1" id="KW-0285">Flavoprotein</keyword>
<dbReference type="Gene3D" id="3.50.50.60">
    <property type="entry name" value="FAD/NAD(P)-binding domain"/>
    <property type="match status" value="1"/>
</dbReference>
<keyword evidence="6" id="KW-1185">Reference proteome</keyword>
<organism evidence="5 6">
    <name type="scientific">Halobiforma nitratireducens JCM 10879</name>
    <dbReference type="NCBI Taxonomy" id="1227454"/>
    <lineage>
        <taxon>Archaea</taxon>
        <taxon>Methanobacteriati</taxon>
        <taxon>Methanobacteriota</taxon>
        <taxon>Stenosarchaea group</taxon>
        <taxon>Halobacteria</taxon>
        <taxon>Halobacteriales</taxon>
        <taxon>Natrialbaceae</taxon>
        <taxon>Halobiforma</taxon>
    </lineage>
</organism>
<evidence type="ECO:0000313" key="6">
    <source>
        <dbReference type="Proteomes" id="UP000011607"/>
    </source>
</evidence>
<dbReference type="InterPro" id="IPR050097">
    <property type="entry name" value="Ferredoxin-NADP_redctase_2"/>
</dbReference>
<dbReference type="RefSeq" id="WP_006671437.1">
    <property type="nucleotide sequence ID" value="NZ_AOMA01000018.1"/>
</dbReference>
<dbReference type="Pfam" id="PF07992">
    <property type="entry name" value="Pyr_redox_2"/>
    <property type="match status" value="1"/>
</dbReference>
<evidence type="ECO:0000259" key="4">
    <source>
        <dbReference type="Pfam" id="PF07992"/>
    </source>
</evidence>
<gene>
    <name evidence="5" type="ORF">C446_02327</name>
</gene>
<accession>M0MIR6</accession>
<evidence type="ECO:0000256" key="1">
    <source>
        <dbReference type="ARBA" id="ARBA00022630"/>
    </source>
</evidence>
<dbReference type="PANTHER" id="PTHR48105">
    <property type="entry name" value="THIOREDOXIN REDUCTASE 1-RELATED-RELATED"/>
    <property type="match status" value="1"/>
</dbReference>
<proteinExistence type="predicted"/>
<dbReference type="eggNOG" id="arCOG01301">
    <property type="taxonomic scope" value="Archaea"/>
</dbReference>